<keyword evidence="6" id="KW-0963">Cytoplasm</keyword>
<dbReference type="GO" id="GO:0005739">
    <property type="term" value="C:mitochondrion"/>
    <property type="evidence" value="ECO:0007669"/>
    <property type="project" value="UniProtKB-SubCell"/>
</dbReference>
<evidence type="ECO:0000313" key="13">
    <source>
        <dbReference type="EMBL" id="CAH1106602.1"/>
    </source>
</evidence>
<dbReference type="InterPro" id="IPR029342">
    <property type="entry name" value="ECIST_C"/>
</dbReference>
<comment type="subcellular location">
    <subcellularLocation>
        <location evidence="3">Cytoplasm</location>
    </subcellularLocation>
    <subcellularLocation>
        <location evidence="2">Mitochondrion</location>
    </subcellularLocation>
    <subcellularLocation>
        <location evidence="1">Nucleus</location>
    </subcellularLocation>
</comment>
<dbReference type="GO" id="GO:0005634">
    <property type="term" value="C:nucleus"/>
    <property type="evidence" value="ECO:0007669"/>
    <property type="project" value="UniProtKB-SubCell"/>
</dbReference>
<comment type="similarity">
    <text evidence="4">Belongs to the ECSIT family.</text>
</comment>
<keyword evidence="7" id="KW-0399">Innate immunity</keyword>
<keyword evidence="8" id="KW-0391">Immunity</keyword>
<evidence type="ECO:0000259" key="12">
    <source>
        <dbReference type="SMART" id="SM01284"/>
    </source>
</evidence>
<evidence type="ECO:0000256" key="6">
    <source>
        <dbReference type="ARBA" id="ARBA00022490"/>
    </source>
</evidence>
<evidence type="ECO:0000256" key="4">
    <source>
        <dbReference type="ARBA" id="ARBA00007674"/>
    </source>
</evidence>
<proteinExistence type="inferred from homology"/>
<dbReference type="InterPro" id="IPR046448">
    <property type="entry name" value="ECSIT_N"/>
</dbReference>
<evidence type="ECO:0000256" key="1">
    <source>
        <dbReference type="ARBA" id="ARBA00004123"/>
    </source>
</evidence>
<evidence type="ECO:0000256" key="11">
    <source>
        <dbReference type="ARBA" id="ARBA00023242"/>
    </source>
</evidence>
<evidence type="ECO:0000256" key="2">
    <source>
        <dbReference type="ARBA" id="ARBA00004173"/>
    </source>
</evidence>
<evidence type="ECO:0000256" key="5">
    <source>
        <dbReference type="ARBA" id="ARBA00019998"/>
    </source>
</evidence>
<dbReference type="Pfam" id="PF14784">
    <property type="entry name" value="ECSIT_C"/>
    <property type="match status" value="1"/>
</dbReference>
<name>A0A9P0CNI1_9CUCU</name>
<gene>
    <name evidence="13" type="ORF">PSYICH_LOCUS6716</name>
</gene>
<dbReference type="GO" id="GO:0045087">
    <property type="term" value="P:innate immune response"/>
    <property type="evidence" value="ECO:0007669"/>
    <property type="project" value="UniProtKB-KW"/>
</dbReference>
<accession>A0A9P0CNI1</accession>
<sequence>MFLKKLLRYGSVFYKSKQCSVKHNFVRSIQISTERYEENKKDTKALVHKDSFENIENKNKNTYLEMVKIFINRDHVYRRGHVEFIYSALKNMEEFGVHKDLEVYKSLIDVLPKGKFVPTNIIQAEFMHYPKQQQCIIDLLEQMEDNGVMPDIEMEPLLLNIFGNRGFPVRRYWRMMYWMPKFKNLSPWPVPDPLPKDTFDLAKYAIERISSVDVNSVVTVYQSEDIPESIDKTWIVSAQSKSQRMLLGQHKLKDPIYVEGPFTIWIKGNPINYFILRGEPKPVIEEDKDPDDVSNLKVSLFSLKPPVAKHVKVIPSVHEQEDGVIFSVCATGTSSKDSLLSWIRHLEKDGFPNLGQVPVVFMLKSSTKEIINLDMDNTKEKIEKETGKIDDK</sequence>
<dbReference type="PANTHER" id="PTHR13113">
    <property type="entry name" value="ECSIT EVOLUTIONARILY CONSERVED SIGNALING INTERMEDIATE IN TOLL PATHWAYS"/>
    <property type="match status" value="1"/>
</dbReference>
<dbReference type="InterPro" id="IPR010418">
    <property type="entry name" value="ECSIT"/>
</dbReference>
<dbReference type="SMART" id="SM01284">
    <property type="entry name" value="ECSIT_Cterm"/>
    <property type="match status" value="1"/>
</dbReference>
<evidence type="ECO:0000256" key="7">
    <source>
        <dbReference type="ARBA" id="ARBA00022588"/>
    </source>
</evidence>
<keyword evidence="11" id="KW-0539">Nucleus</keyword>
<evidence type="ECO:0000256" key="8">
    <source>
        <dbReference type="ARBA" id="ARBA00022859"/>
    </source>
</evidence>
<evidence type="ECO:0000313" key="14">
    <source>
        <dbReference type="Proteomes" id="UP001153636"/>
    </source>
</evidence>
<dbReference type="Proteomes" id="UP001153636">
    <property type="component" value="Chromosome 2"/>
</dbReference>
<reference evidence="13" key="1">
    <citation type="submission" date="2022-01" db="EMBL/GenBank/DDBJ databases">
        <authorList>
            <person name="King R."/>
        </authorList>
    </citation>
    <scope>NUCLEOTIDE SEQUENCE</scope>
</reference>
<evidence type="ECO:0000256" key="10">
    <source>
        <dbReference type="ARBA" id="ARBA00023128"/>
    </source>
</evidence>
<dbReference type="GO" id="GO:0007178">
    <property type="term" value="P:cell surface receptor protein serine/threonine kinase signaling pathway"/>
    <property type="evidence" value="ECO:0007669"/>
    <property type="project" value="TreeGrafter"/>
</dbReference>
<organism evidence="13 14">
    <name type="scientific">Psylliodes chrysocephalus</name>
    <dbReference type="NCBI Taxonomy" id="3402493"/>
    <lineage>
        <taxon>Eukaryota</taxon>
        <taxon>Metazoa</taxon>
        <taxon>Ecdysozoa</taxon>
        <taxon>Arthropoda</taxon>
        <taxon>Hexapoda</taxon>
        <taxon>Insecta</taxon>
        <taxon>Pterygota</taxon>
        <taxon>Neoptera</taxon>
        <taxon>Endopterygota</taxon>
        <taxon>Coleoptera</taxon>
        <taxon>Polyphaga</taxon>
        <taxon>Cucujiformia</taxon>
        <taxon>Chrysomeloidea</taxon>
        <taxon>Chrysomelidae</taxon>
        <taxon>Galerucinae</taxon>
        <taxon>Alticini</taxon>
        <taxon>Psylliodes</taxon>
    </lineage>
</organism>
<dbReference type="PANTHER" id="PTHR13113:SF1">
    <property type="entry name" value="EVOLUTIONARILY CONSERVED SIGNALING INTERMEDIATE IN TOLL PATHWAY, MITOCHONDRIAL"/>
    <property type="match status" value="1"/>
</dbReference>
<dbReference type="AlphaFoldDB" id="A0A9P0CNI1"/>
<dbReference type="Pfam" id="PF06239">
    <property type="entry name" value="ECSIT_N"/>
    <property type="match status" value="1"/>
</dbReference>
<keyword evidence="10" id="KW-0496">Mitochondrion</keyword>
<dbReference type="OrthoDB" id="10064298at2759"/>
<protein>
    <recommendedName>
        <fullName evidence="5">Evolutionarily conserved signaling intermediate in Toll pathway, mitochondrial</fullName>
    </recommendedName>
</protein>
<evidence type="ECO:0000256" key="9">
    <source>
        <dbReference type="ARBA" id="ARBA00022946"/>
    </source>
</evidence>
<feature type="domain" description="ECSIT C-terminal" evidence="12">
    <location>
        <begin position="240"/>
        <end position="364"/>
    </location>
</feature>
<evidence type="ECO:0000256" key="3">
    <source>
        <dbReference type="ARBA" id="ARBA00004496"/>
    </source>
</evidence>
<keyword evidence="14" id="KW-1185">Reference proteome</keyword>
<dbReference type="EMBL" id="OV651814">
    <property type="protein sequence ID" value="CAH1106602.1"/>
    <property type="molecule type" value="Genomic_DNA"/>
</dbReference>
<keyword evidence="9" id="KW-0809">Transit peptide</keyword>